<dbReference type="Proteomes" id="UP000192411">
    <property type="component" value="Unassembled WGS sequence"/>
</dbReference>
<dbReference type="NCBIfam" id="TIGR04529">
    <property type="entry name" value="MTB_hemophore"/>
    <property type="match status" value="1"/>
</dbReference>
<dbReference type="InterPro" id="IPR038378">
    <property type="entry name" value="MHB_sf"/>
</dbReference>
<sequence>MPRVILGVLGLAGALSLMTAGPALAQAAGPLIETTCSYTQIEAALQVEAPEASGRLAERPDAQAKIQELLALPIDQRRQRVKSFMDRNPDVASMIAQKRNTPEGQDKLMKMQRIADTCHNY</sequence>
<feature type="chain" id="PRO_5012868631" description="Hemophore-related protein" evidence="1">
    <location>
        <begin position="26"/>
        <end position="121"/>
    </location>
</feature>
<keyword evidence="1" id="KW-0732">Signal</keyword>
<evidence type="ECO:0000313" key="3">
    <source>
        <dbReference type="Proteomes" id="UP000192411"/>
    </source>
</evidence>
<protein>
    <recommendedName>
        <fullName evidence="4">Hemophore-related protein</fullName>
    </recommendedName>
</protein>
<comment type="caution">
    <text evidence="2">The sequence shown here is derived from an EMBL/GenBank/DDBJ whole genome shotgun (WGS) entry which is preliminary data.</text>
</comment>
<dbReference type="RefSeq" id="WP_083128919.1">
    <property type="nucleotide sequence ID" value="NZ_MVIM01000022.1"/>
</dbReference>
<keyword evidence="3" id="KW-1185">Reference proteome</keyword>
<accession>A0A1X0JF80</accession>
<proteinExistence type="predicted"/>
<dbReference type="Gene3D" id="1.20.20.20">
    <property type="entry name" value="Haemophore, haem-binding domain"/>
    <property type="match status" value="1"/>
</dbReference>
<dbReference type="EMBL" id="MVIM01000022">
    <property type="protein sequence ID" value="ORB61569.1"/>
    <property type="molecule type" value="Genomic_DNA"/>
</dbReference>
<gene>
    <name evidence="2" type="ORF">BST47_27090</name>
</gene>
<reference evidence="2 3" key="1">
    <citation type="submission" date="2017-02" db="EMBL/GenBank/DDBJ databases">
        <title>The new phylogeny of genus Mycobacterium.</title>
        <authorList>
            <person name="Tortoli E."/>
            <person name="Trovato A."/>
            <person name="Cirillo D.M."/>
        </authorList>
    </citation>
    <scope>NUCLEOTIDE SEQUENCE [LARGE SCALE GENOMIC DNA]</scope>
    <source>
        <strain evidence="2 3">DSM 44338</strain>
    </source>
</reference>
<dbReference type="AlphaFoldDB" id="A0A1X0JF80"/>
<evidence type="ECO:0000256" key="1">
    <source>
        <dbReference type="SAM" id="SignalP"/>
    </source>
</evidence>
<dbReference type="OrthoDB" id="4563701at2"/>
<dbReference type="InterPro" id="IPR032407">
    <property type="entry name" value="MHB"/>
</dbReference>
<name>A0A1X0JF80_9MYCO</name>
<feature type="signal peptide" evidence="1">
    <location>
        <begin position="1"/>
        <end position="25"/>
    </location>
</feature>
<evidence type="ECO:0008006" key="4">
    <source>
        <dbReference type="Google" id="ProtNLM"/>
    </source>
</evidence>
<organism evidence="2 3">
    <name type="scientific">Mycolicibacterium tusciae</name>
    <dbReference type="NCBI Taxonomy" id="75922"/>
    <lineage>
        <taxon>Bacteria</taxon>
        <taxon>Bacillati</taxon>
        <taxon>Actinomycetota</taxon>
        <taxon>Actinomycetes</taxon>
        <taxon>Mycobacteriales</taxon>
        <taxon>Mycobacteriaceae</taxon>
        <taxon>Mycolicibacterium</taxon>
    </lineage>
</organism>
<dbReference type="GO" id="GO:0020037">
    <property type="term" value="F:heme binding"/>
    <property type="evidence" value="ECO:0007669"/>
    <property type="project" value="InterPro"/>
</dbReference>
<evidence type="ECO:0000313" key="2">
    <source>
        <dbReference type="EMBL" id="ORB61569.1"/>
    </source>
</evidence>